<dbReference type="AlphaFoldDB" id="A0A0F6QGK1"/>
<dbReference type="EMBL" id="KP686223">
    <property type="protein sequence ID" value="AKD58862.1"/>
    <property type="molecule type" value="mRNA"/>
</dbReference>
<dbReference type="InterPro" id="IPR035076">
    <property type="entry name" value="Toxin/TOLIP"/>
</dbReference>
<dbReference type="SUPFAM" id="SSF57302">
    <property type="entry name" value="Snake toxin-like"/>
    <property type="match status" value="1"/>
</dbReference>
<name>A0A0F6QGK1_9SALA</name>
<evidence type="ECO:0000256" key="1">
    <source>
        <dbReference type="SAM" id="SignalP"/>
    </source>
</evidence>
<feature type="chain" id="PRO_5002508676" evidence="1">
    <location>
        <begin position="20"/>
        <end position="89"/>
    </location>
</feature>
<feature type="domain" description="Snake toxin/toxin-like" evidence="2">
    <location>
        <begin position="20"/>
        <end position="87"/>
    </location>
</feature>
<dbReference type="InterPro" id="IPR045860">
    <property type="entry name" value="Snake_toxin-like_sf"/>
</dbReference>
<evidence type="ECO:0000259" key="2">
    <source>
        <dbReference type="Pfam" id="PF00087"/>
    </source>
</evidence>
<dbReference type="Gene3D" id="2.10.60.10">
    <property type="entry name" value="CD59"/>
    <property type="match status" value="1"/>
</dbReference>
<evidence type="ECO:0000313" key="3">
    <source>
        <dbReference type="EMBL" id="AKD58862.1"/>
    </source>
</evidence>
<feature type="signal peptide" evidence="1">
    <location>
        <begin position="1"/>
        <end position="19"/>
    </location>
</feature>
<organism evidence="3">
    <name type="scientific">Aneides lugubris</name>
    <dbReference type="NCBI Taxonomy" id="57541"/>
    <lineage>
        <taxon>Eukaryota</taxon>
        <taxon>Metazoa</taxon>
        <taxon>Chordata</taxon>
        <taxon>Craniata</taxon>
        <taxon>Vertebrata</taxon>
        <taxon>Euteleostomi</taxon>
        <taxon>Amphibia</taxon>
        <taxon>Batrachia</taxon>
        <taxon>Caudata</taxon>
        <taxon>Salamandroidea</taxon>
        <taxon>Plethodontidae</taxon>
        <taxon>Plethodontinae</taxon>
        <taxon>Aneides</taxon>
    </lineage>
</organism>
<protein>
    <submittedName>
        <fullName evidence="3">Prod1 short form</fullName>
    </submittedName>
</protein>
<accession>A0A0F6QGK1</accession>
<sequence length="89" mass="9657">MKLVLLCLLLAALLPSATALKCFTGNTNSGGDVTETTCKEDATHCLYIRLPSSMIRECKTKQQCKEVLDEARAIGFPAECCSEDLCNRG</sequence>
<proteinExistence type="evidence at transcript level"/>
<dbReference type="GO" id="GO:0098552">
    <property type="term" value="C:side of membrane"/>
    <property type="evidence" value="ECO:0007669"/>
    <property type="project" value="UniProtKB-KW"/>
</dbReference>
<keyword evidence="1" id="KW-0732">Signal</keyword>
<reference evidence="3" key="1">
    <citation type="journal article" date="2015" name="Evodevo">
        <title>Identification of the orphan gene Prod 1 in basal and other salamander families.</title>
        <authorList>
            <person name="Geng J."/>
            <person name="Gates P.B."/>
            <person name="Kumar A."/>
            <person name="Guenther S."/>
            <person name="Garza-Garcia A."/>
            <person name="Kuenne C."/>
            <person name="Zhang P."/>
            <person name="Looso M."/>
            <person name="Brockes J.P."/>
        </authorList>
    </citation>
    <scope>NUCLEOTIDE SEQUENCE</scope>
</reference>
<dbReference type="CDD" id="cd23583">
    <property type="entry name" value="TFP_LU_ECD_Prod1"/>
    <property type="match status" value="1"/>
</dbReference>
<dbReference type="Pfam" id="PF00087">
    <property type="entry name" value="Toxin_TOLIP"/>
    <property type="match status" value="1"/>
</dbReference>